<dbReference type="OrthoDB" id="407355at2759"/>
<comment type="caution">
    <text evidence="6">The sequence shown here is derived from an EMBL/GenBank/DDBJ whole genome shotgun (WGS) entry which is preliminary data.</text>
</comment>
<dbReference type="GO" id="GO:0006412">
    <property type="term" value="P:translation"/>
    <property type="evidence" value="ECO:0007669"/>
    <property type="project" value="UniProtKB-KW"/>
</dbReference>
<dbReference type="Gene3D" id="1.10.132.20">
    <property type="entry name" value="Ribosome-recycling factor"/>
    <property type="match status" value="1"/>
</dbReference>
<dbReference type="AlphaFoldDB" id="A0A427XHQ0"/>
<dbReference type="Pfam" id="PF01765">
    <property type="entry name" value="RRF"/>
    <property type="match status" value="1"/>
</dbReference>
<keyword evidence="7" id="KW-1185">Reference proteome</keyword>
<dbReference type="EMBL" id="RSCE01000013">
    <property type="protein sequence ID" value="RSH78277.1"/>
    <property type="molecule type" value="Genomic_DNA"/>
</dbReference>
<feature type="compositionally biased region" description="Low complexity" evidence="4">
    <location>
        <begin position="39"/>
        <end position="50"/>
    </location>
</feature>
<comment type="function">
    <text evidence="3">Necessary for protein synthesis in mitochondria. Functions as a ribosome recycling factor in mitochondria.</text>
</comment>
<evidence type="ECO:0000313" key="6">
    <source>
        <dbReference type="EMBL" id="RSH78277.1"/>
    </source>
</evidence>
<evidence type="ECO:0000256" key="4">
    <source>
        <dbReference type="SAM" id="MobiDB-lite"/>
    </source>
</evidence>
<dbReference type="InterPro" id="IPR023584">
    <property type="entry name" value="Ribosome_recyc_fac_dom"/>
</dbReference>
<dbReference type="Gene3D" id="3.30.1360.40">
    <property type="match status" value="1"/>
</dbReference>
<feature type="compositionally biased region" description="Basic and acidic residues" evidence="4">
    <location>
        <begin position="55"/>
        <end position="67"/>
    </location>
</feature>
<keyword evidence="2" id="KW-0648">Protein biosynthesis</keyword>
<dbReference type="PANTHER" id="PTHR20982">
    <property type="entry name" value="RIBOSOME RECYCLING FACTOR"/>
    <property type="match status" value="1"/>
</dbReference>
<evidence type="ECO:0000256" key="1">
    <source>
        <dbReference type="ARBA" id="ARBA00005912"/>
    </source>
</evidence>
<dbReference type="SUPFAM" id="SSF55194">
    <property type="entry name" value="Ribosome recycling factor, RRF"/>
    <property type="match status" value="1"/>
</dbReference>
<evidence type="ECO:0000259" key="5">
    <source>
        <dbReference type="Pfam" id="PF01765"/>
    </source>
</evidence>
<comment type="similarity">
    <text evidence="1">Belongs to the RRF family.</text>
</comment>
<evidence type="ECO:0000313" key="7">
    <source>
        <dbReference type="Proteomes" id="UP000279236"/>
    </source>
</evidence>
<sequence length="270" mass="29116">MRLSATIARAARLTLTQRVSPMAAPALRATSAFHAQAAPTSTRPFSSTSTLLKKGGKDKGGKADKGGKGGKKSKKDDADEDGAEADGLTREEIDALLKKTRSKMDKSADWARTTVFDGVERGRGRVMPALLDNVKVAIPDQGSVPLKSVASITVRQSSLWVEVWDGPTMKHVESAIHKANLPGMSPQRDGNALKIPVSRPTGEVRTAILKSLHETIEMAKNQIRTARQEGLKALGGRGEEGADEVQKMTDELVHDIEKLFVNAKKEFEKA</sequence>
<dbReference type="Proteomes" id="UP000279236">
    <property type="component" value="Unassembled WGS sequence"/>
</dbReference>
<gene>
    <name evidence="6" type="ORF">EHS24_002742</name>
</gene>
<organism evidence="6 7">
    <name type="scientific">Apiotrichum porosum</name>
    <dbReference type="NCBI Taxonomy" id="105984"/>
    <lineage>
        <taxon>Eukaryota</taxon>
        <taxon>Fungi</taxon>
        <taxon>Dikarya</taxon>
        <taxon>Basidiomycota</taxon>
        <taxon>Agaricomycotina</taxon>
        <taxon>Tremellomycetes</taxon>
        <taxon>Trichosporonales</taxon>
        <taxon>Trichosporonaceae</taxon>
        <taxon>Apiotrichum</taxon>
    </lineage>
</organism>
<dbReference type="GO" id="GO:0005739">
    <property type="term" value="C:mitochondrion"/>
    <property type="evidence" value="ECO:0007669"/>
    <property type="project" value="TreeGrafter"/>
</dbReference>
<dbReference type="PANTHER" id="PTHR20982:SF3">
    <property type="entry name" value="MITOCHONDRIAL RIBOSOME RECYCLING FACTOR PSEUDO 1"/>
    <property type="match status" value="1"/>
</dbReference>
<dbReference type="STRING" id="105984.A0A427XHQ0"/>
<name>A0A427XHQ0_9TREE</name>
<feature type="region of interest" description="Disordered" evidence="4">
    <location>
        <begin position="34"/>
        <end position="86"/>
    </location>
</feature>
<accession>A0A427XHQ0</accession>
<feature type="domain" description="Ribosome recycling factor" evidence="5">
    <location>
        <begin position="124"/>
        <end position="266"/>
    </location>
</feature>
<dbReference type="InterPro" id="IPR002661">
    <property type="entry name" value="Ribosome_recyc_fac"/>
</dbReference>
<dbReference type="GeneID" id="39587285"/>
<proteinExistence type="inferred from homology"/>
<evidence type="ECO:0000256" key="3">
    <source>
        <dbReference type="ARBA" id="ARBA00024909"/>
    </source>
</evidence>
<dbReference type="GO" id="GO:0043023">
    <property type="term" value="F:ribosomal large subunit binding"/>
    <property type="evidence" value="ECO:0007669"/>
    <property type="project" value="TreeGrafter"/>
</dbReference>
<dbReference type="InterPro" id="IPR036191">
    <property type="entry name" value="RRF_sf"/>
</dbReference>
<protein>
    <recommendedName>
        <fullName evidence="5">Ribosome recycling factor domain-containing protein</fullName>
    </recommendedName>
</protein>
<reference evidence="6 7" key="1">
    <citation type="submission" date="2018-11" db="EMBL/GenBank/DDBJ databases">
        <title>Genome sequence of Apiotrichum porosum DSM 27194.</title>
        <authorList>
            <person name="Aliyu H."/>
            <person name="Gorte O."/>
            <person name="Ochsenreither K."/>
        </authorList>
    </citation>
    <scope>NUCLEOTIDE SEQUENCE [LARGE SCALE GENOMIC DNA]</scope>
    <source>
        <strain evidence="6 7">DSM 27194</strain>
    </source>
</reference>
<dbReference type="RefSeq" id="XP_028473424.1">
    <property type="nucleotide sequence ID" value="XM_028618468.1"/>
</dbReference>
<evidence type="ECO:0000256" key="2">
    <source>
        <dbReference type="ARBA" id="ARBA00022917"/>
    </source>
</evidence>